<organism evidence="3 4">
    <name type="scientific">Limisphaera ngatamarikiensis</name>
    <dbReference type="NCBI Taxonomy" id="1324935"/>
    <lineage>
        <taxon>Bacteria</taxon>
        <taxon>Pseudomonadati</taxon>
        <taxon>Verrucomicrobiota</taxon>
        <taxon>Verrucomicrobiia</taxon>
        <taxon>Limisphaerales</taxon>
        <taxon>Limisphaeraceae</taxon>
        <taxon>Limisphaera</taxon>
    </lineage>
</organism>
<keyword evidence="3" id="KW-0032">Aminotransferase</keyword>
<dbReference type="InterPro" id="IPR015421">
    <property type="entry name" value="PyrdxlP-dep_Trfase_major"/>
</dbReference>
<dbReference type="SUPFAM" id="SSF53383">
    <property type="entry name" value="PLP-dependent transferases"/>
    <property type="match status" value="1"/>
</dbReference>
<dbReference type="AlphaFoldDB" id="A0A6M1RKY5"/>
<evidence type="ECO:0000259" key="2">
    <source>
        <dbReference type="Pfam" id="PF00266"/>
    </source>
</evidence>
<gene>
    <name evidence="3" type="ORF">G4L39_02410</name>
</gene>
<feature type="domain" description="Aminotransferase class V" evidence="2">
    <location>
        <begin position="24"/>
        <end position="379"/>
    </location>
</feature>
<dbReference type="InterPro" id="IPR000192">
    <property type="entry name" value="Aminotrans_V_dom"/>
</dbReference>
<keyword evidence="1" id="KW-0663">Pyridoxal phosphate</keyword>
<reference evidence="3 4" key="1">
    <citation type="submission" date="2020-02" db="EMBL/GenBank/DDBJ databases">
        <title>Draft genome sequence of Limisphaera ngatamarikiensis NGM72.4T, a thermophilic Verrucomicrobia grouped in subdivision 3.</title>
        <authorList>
            <person name="Carere C.R."/>
            <person name="Steen J."/>
            <person name="Hugenholtz P."/>
            <person name="Stott M.B."/>
        </authorList>
    </citation>
    <scope>NUCLEOTIDE SEQUENCE [LARGE SCALE GENOMIC DNA]</scope>
    <source>
        <strain evidence="3 4">NGM72.4</strain>
    </source>
</reference>
<evidence type="ECO:0000313" key="4">
    <source>
        <dbReference type="Proteomes" id="UP000477311"/>
    </source>
</evidence>
<evidence type="ECO:0000256" key="1">
    <source>
        <dbReference type="ARBA" id="ARBA00022898"/>
    </source>
</evidence>
<comment type="caution">
    <text evidence="3">The sequence shown here is derived from an EMBL/GenBank/DDBJ whole genome shotgun (WGS) entry which is preliminary data.</text>
</comment>
<dbReference type="Gene3D" id="3.90.1150.10">
    <property type="entry name" value="Aspartate Aminotransferase, domain 1"/>
    <property type="match status" value="1"/>
</dbReference>
<accession>A0A6M1RKY5</accession>
<dbReference type="InterPro" id="IPR015422">
    <property type="entry name" value="PyrdxlP-dep_Trfase_small"/>
</dbReference>
<dbReference type="Proteomes" id="UP000477311">
    <property type="component" value="Unassembled WGS sequence"/>
</dbReference>
<keyword evidence="3" id="KW-0808">Transferase</keyword>
<name>A0A6M1RKY5_9BACT</name>
<evidence type="ECO:0000313" key="3">
    <source>
        <dbReference type="EMBL" id="NGO38249.1"/>
    </source>
</evidence>
<dbReference type="PANTHER" id="PTHR43586:SF15">
    <property type="entry name" value="BLR3095 PROTEIN"/>
    <property type="match status" value="1"/>
</dbReference>
<sequence>MTIEEILNNEELRQHEFPVTARCVFLAHAGVCPLPRRVADAIARYAHAGTEYDQERIVYPEILTETRHIASRLLGCNADEVAFVGPTSLALSLVAAGWPWRRRDNVVVYFDDYPSNVYPWMALAERGVKVRLLNTKGLGCIRPVDVLGQVDEQTRMVALASCHFVSGFRLELESIGRQLHERGILFCVDGIQTLGAFPTPLQHADFLAADAHKWLLGPCAAGLLYVRREHQERLHPGWYGWNNVRCPNFIAQEQIEFRSGPARFEAGTYNLLGLVGLKAAMELLLEIGIENIARELLRKRAQLIPALQEKGYTVLQADAPAQNASAIISFHRPETDMAALHQKLLDNRIVTSLRTDRSGRKYIRVSPHFYNTDAELQRLLDNL</sequence>
<dbReference type="Gene3D" id="3.40.640.10">
    <property type="entry name" value="Type I PLP-dependent aspartate aminotransferase-like (Major domain)"/>
    <property type="match status" value="1"/>
</dbReference>
<protein>
    <submittedName>
        <fullName evidence="3">Aminotransferase class V-fold PLP-dependent enzyme</fullName>
    </submittedName>
</protein>
<dbReference type="PANTHER" id="PTHR43586">
    <property type="entry name" value="CYSTEINE DESULFURASE"/>
    <property type="match status" value="1"/>
</dbReference>
<dbReference type="Pfam" id="PF00266">
    <property type="entry name" value="Aminotran_5"/>
    <property type="match status" value="1"/>
</dbReference>
<dbReference type="RefSeq" id="WP_165105610.1">
    <property type="nucleotide sequence ID" value="NZ_JAAKYA010000012.1"/>
</dbReference>
<dbReference type="InterPro" id="IPR015424">
    <property type="entry name" value="PyrdxlP-dep_Trfase"/>
</dbReference>
<proteinExistence type="predicted"/>
<dbReference type="EMBL" id="JAAKYA010000012">
    <property type="protein sequence ID" value="NGO38249.1"/>
    <property type="molecule type" value="Genomic_DNA"/>
</dbReference>
<dbReference type="GO" id="GO:0008483">
    <property type="term" value="F:transaminase activity"/>
    <property type="evidence" value="ECO:0007669"/>
    <property type="project" value="UniProtKB-KW"/>
</dbReference>
<keyword evidence="4" id="KW-1185">Reference proteome</keyword>